<feature type="region of interest" description="Disordered" evidence="1">
    <location>
        <begin position="1"/>
        <end position="38"/>
    </location>
</feature>
<dbReference type="AlphaFoldDB" id="A0A9P0GAG5"/>
<dbReference type="EMBL" id="OV651825">
    <property type="protein sequence ID" value="CAH1102785.1"/>
    <property type="molecule type" value="Genomic_DNA"/>
</dbReference>
<evidence type="ECO:0000313" key="2">
    <source>
        <dbReference type="EMBL" id="CAH1102785.1"/>
    </source>
</evidence>
<accession>A0A9P0GAG5</accession>
<evidence type="ECO:0000256" key="1">
    <source>
        <dbReference type="SAM" id="MobiDB-lite"/>
    </source>
</evidence>
<protein>
    <submittedName>
        <fullName evidence="2">Uncharacterized protein</fullName>
    </submittedName>
</protein>
<evidence type="ECO:0000313" key="3">
    <source>
        <dbReference type="Proteomes" id="UP001153636"/>
    </source>
</evidence>
<proteinExistence type="predicted"/>
<gene>
    <name evidence="2" type="ORF">PSYICH_LOCUS4048</name>
</gene>
<sequence length="157" mass="18007">MSENIDRISIENDPYSDSGSEYTPENEENSTNCDEGSGRRICLNKSVRRVHVYCKNEPNAIFYKGTLQNDYPFNKINIAKAPAKGRPPNLVNIVQEPLYPNRRPVKPVKKKHMSDLLPYISLHYHPLPVVNERTRASKVNMRVENNVSDSDDSDYID</sequence>
<feature type="compositionally biased region" description="Polar residues" evidence="1">
    <location>
        <begin position="15"/>
        <end position="34"/>
    </location>
</feature>
<keyword evidence="3" id="KW-1185">Reference proteome</keyword>
<organism evidence="2 3">
    <name type="scientific">Psylliodes chrysocephalus</name>
    <dbReference type="NCBI Taxonomy" id="3402493"/>
    <lineage>
        <taxon>Eukaryota</taxon>
        <taxon>Metazoa</taxon>
        <taxon>Ecdysozoa</taxon>
        <taxon>Arthropoda</taxon>
        <taxon>Hexapoda</taxon>
        <taxon>Insecta</taxon>
        <taxon>Pterygota</taxon>
        <taxon>Neoptera</taxon>
        <taxon>Endopterygota</taxon>
        <taxon>Coleoptera</taxon>
        <taxon>Polyphaga</taxon>
        <taxon>Cucujiformia</taxon>
        <taxon>Chrysomeloidea</taxon>
        <taxon>Chrysomelidae</taxon>
        <taxon>Galerucinae</taxon>
        <taxon>Alticini</taxon>
        <taxon>Psylliodes</taxon>
    </lineage>
</organism>
<reference evidence="2" key="1">
    <citation type="submission" date="2022-01" db="EMBL/GenBank/DDBJ databases">
        <authorList>
            <person name="King R."/>
        </authorList>
    </citation>
    <scope>NUCLEOTIDE SEQUENCE</scope>
</reference>
<dbReference type="OrthoDB" id="6769113at2759"/>
<feature type="compositionally biased region" description="Basic and acidic residues" evidence="1">
    <location>
        <begin position="1"/>
        <end position="10"/>
    </location>
</feature>
<name>A0A9P0GAG5_9CUCU</name>
<dbReference type="Proteomes" id="UP001153636">
    <property type="component" value="Chromosome 13"/>
</dbReference>